<organism evidence="4 5">
    <name type="scientific">Wenxinia saemankumensis</name>
    <dbReference type="NCBI Taxonomy" id="1447782"/>
    <lineage>
        <taxon>Bacteria</taxon>
        <taxon>Pseudomonadati</taxon>
        <taxon>Pseudomonadota</taxon>
        <taxon>Alphaproteobacteria</taxon>
        <taxon>Rhodobacterales</taxon>
        <taxon>Roseobacteraceae</taxon>
        <taxon>Wenxinia</taxon>
    </lineage>
</organism>
<dbReference type="GO" id="GO:0016020">
    <property type="term" value="C:membrane"/>
    <property type="evidence" value="ECO:0007669"/>
    <property type="project" value="TreeGrafter"/>
</dbReference>
<dbReference type="RefSeq" id="WP_073332146.1">
    <property type="nucleotide sequence ID" value="NZ_FQYO01000005.1"/>
</dbReference>
<proteinExistence type="inferred from homology"/>
<dbReference type="InterPro" id="IPR036291">
    <property type="entry name" value="NAD(P)-bd_dom_sf"/>
</dbReference>
<evidence type="ECO:0000256" key="3">
    <source>
        <dbReference type="RuleBase" id="RU000363"/>
    </source>
</evidence>
<dbReference type="PANTHER" id="PTHR44196:SF2">
    <property type="entry name" value="SHORT-CHAIN DEHYDROGENASE-RELATED"/>
    <property type="match status" value="1"/>
</dbReference>
<reference evidence="4 5" key="1">
    <citation type="submission" date="2016-11" db="EMBL/GenBank/DDBJ databases">
        <authorList>
            <person name="Jaros S."/>
            <person name="Januszkiewicz K."/>
            <person name="Wedrychowicz H."/>
        </authorList>
    </citation>
    <scope>NUCLEOTIDE SEQUENCE [LARGE SCALE GENOMIC DNA]</scope>
    <source>
        <strain evidence="4 5">DSM 100565</strain>
    </source>
</reference>
<dbReference type="PRINTS" id="PR00080">
    <property type="entry name" value="SDRFAMILY"/>
</dbReference>
<dbReference type="EMBL" id="FQYO01000005">
    <property type="protein sequence ID" value="SHJ11673.1"/>
    <property type="molecule type" value="Genomic_DNA"/>
</dbReference>
<dbReference type="PIRSF" id="PIRSF000126">
    <property type="entry name" value="11-beta-HSD1"/>
    <property type="match status" value="1"/>
</dbReference>
<evidence type="ECO:0000313" key="5">
    <source>
        <dbReference type="Proteomes" id="UP000184292"/>
    </source>
</evidence>
<dbReference type="AlphaFoldDB" id="A0A1M6GP09"/>
<evidence type="ECO:0000256" key="2">
    <source>
        <dbReference type="ARBA" id="ARBA00023002"/>
    </source>
</evidence>
<comment type="similarity">
    <text evidence="1 3">Belongs to the short-chain dehydrogenases/reductases (SDR) family.</text>
</comment>
<dbReference type="Gene3D" id="3.40.50.720">
    <property type="entry name" value="NAD(P)-binding Rossmann-like Domain"/>
    <property type="match status" value="1"/>
</dbReference>
<dbReference type="PANTHER" id="PTHR44196">
    <property type="entry name" value="DEHYDROGENASE/REDUCTASE SDR FAMILY MEMBER 7B"/>
    <property type="match status" value="1"/>
</dbReference>
<gene>
    <name evidence="4" type="ORF">SAMN05444417_2835</name>
</gene>
<keyword evidence="5" id="KW-1185">Reference proteome</keyword>
<dbReference type="InterPro" id="IPR002347">
    <property type="entry name" value="SDR_fam"/>
</dbReference>
<evidence type="ECO:0000313" key="4">
    <source>
        <dbReference type="EMBL" id="SHJ11673.1"/>
    </source>
</evidence>
<dbReference type="GO" id="GO:0016491">
    <property type="term" value="F:oxidoreductase activity"/>
    <property type="evidence" value="ECO:0007669"/>
    <property type="project" value="UniProtKB-KW"/>
</dbReference>
<name>A0A1M6GP09_9RHOB</name>
<accession>A0A1M6GP09</accession>
<keyword evidence="2" id="KW-0560">Oxidoreductase</keyword>
<evidence type="ECO:0008006" key="6">
    <source>
        <dbReference type="Google" id="ProtNLM"/>
    </source>
</evidence>
<dbReference type="PRINTS" id="PR00081">
    <property type="entry name" value="GDHRDH"/>
</dbReference>
<dbReference type="STRING" id="1447782.SAMN05444417_2835"/>
<protein>
    <recommendedName>
        <fullName evidence="6">Short-chain dehydrogenase</fullName>
    </recommendedName>
</protein>
<sequence>MAAPAVALVTGASSGIGRELARLHAEAGGTVVVTARRAGALEDLARDIAADTPGRAIPLPCDLGAPGGARRLIEAVEEDGHEIGVLMNNAGFGGAGRHVERPLQDELGMIDLNVRALVELTHHFGARMAARGGGRILNVGSSAGLIPAGPNQSVYFATKAFVASYSQGIAAELAPKGVSVTVLAPGYVETEFADTANLRGTKLVKTGGRTPRQTAEAGYAAMMKGRRVAYDRPGLGAGLWLARVAPARLVAGLMGRMQETEPGRR</sequence>
<dbReference type="SUPFAM" id="SSF51735">
    <property type="entry name" value="NAD(P)-binding Rossmann-fold domains"/>
    <property type="match status" value="1"/>
</dbReference>
<dbReference type="Proteomes" id="UP000184292">
    <property type="component" value="Unassembled WGS sequence"/>
</dbReference>
<evidence type="ECO:0000256" key="1">
    <source>
        <dbReference type="ARBA" id="ARBA00006484"/>
    </source>
</evidence>
<dbReference type="Pfam" id="PF00106">
    <property type="entry name" value="adh_short"/>
    <property type="match status" value="1"/>
</dbReference>